<comment type="caution">
    <text evidence="2">The sequence shown here is derived from an EMBL/GenBank/DDBJ whole genome shotgun (WGS) entry which is preliminary data.</text>
</comment>
<keyword evidence="3" id="KW-1185">Reference proteome</keyword>
<feature type="compositionally biased region" description="Low complexity" evidence="1">
    <location>
        <begin position="1"/>
        <end position="10"/>
    </location>
</feature>
<accession>A0ABN9BNQ8</accession>
<reference evidence="2" key="1">
    <citation type="submission" date="2023-05" db="EMBL/GenBank/DDBJ databases">
        <authorList>
            <person name="Stuckert A."/>
        </authorList>
    </citation>
    <scope>NUCLEOTIDE SEQUENCE</scope>
</reference>
<evidence type="ECO:0000313" key="3">
    <source>
        <dbReference type="Proteomes" id="UP001162483"/>
    </source>
</evidence>
<dbReference type="EMBL" id="CATNWA010005039">
    <property type="protein sequence ID" value="CAI9549208.1"/>
    <property type="molecule type" value="Genomic_DNA"/>
</dbReference>
<gene>
    <name evidence="2" type="ORF">SPARVUS_LOCUS3308383</name>
</gene>
<name>A0ABN9BNQ8_9NEOB</name>
<dbReference type="Proteomes" id="UP001162483">
    <property type="component" value="Unassembled WGS sequence"/>
</dbReference>
<sequence length="57" mass="6128">MAVYRGSVGQRTGGQQGRGWGSAGKRTGVNRAFSIQRSAMQRTEVSRAVCKDQQGRG</sequence>
<organism evidence="2 3">
    <name type="scientific">Staurois parvus</name>
    <dbReference type="NCBI Taxonomy" id="386267"/>
    <lineage>
        <taxon>Eukaryota</taxon>
        <taxon>Metazoa</taxon>
        <taxon>Chordata</taxon>
        <taxon>Craniata</taxon>
        <taxon>Vertebrata</taxon>
        <taxon>Euteleostomi</taxon>
        <taxon>Amphibia</taxon>
        <taxon>Batrachia</taxon>
        <taxon>Anura</taxon>
        <taxon>Neobatrachia</taxon>
        <taxon>Ranoidea</taxon>
        <taxon>Ranidae</taxon>
        <taxon>Staurois</taxon>
    </lineage>
</organism>
<proteinExistence type="predicted"/>
<evidence type="ECO:0000313" key="2">
    <source>
        <dbReference type="EMBL" id="CAI9549208.1"/>
    </source>
</evidence>
<feature type="compositionally biased region" description="Polar residues" evidence="1">
    <location>
        <begin position="33"/>
        <end position="43"/>
    </location>
</feature>
<evidence type="ECO:0000256" key="1">
    <source>
        <dbReference type="SAM" id="MobiDB-lite"/>
    </source>
</evidence>
<protein>
    <submittedName>
        <fullName evidence="2">Uncharacterized protein</fullName>
    </submittedName>
</protein>
<feature type="region of interest" description="Disordered" evidence="1">
    <location>
        <begin position="1"/>
        <end position="57"/>
    </location>
</feature>
<feature type="compositionally biased region" description="Gly residues" evidence="1">
    <location>
        <begin position="11"/>
        <end position="22"/>
    </location>
</feature>